<keyword evidence="3" id="KW-1185">Reference proteome</keyword>
<name>A0A6A7ANF4_9PLEO</name>
<gene>
    <name evidence="2" type="ORF">T440DRAFT_512022</name>
</gene>
<feature type="region of interest" description="Disordered" evidence="1">
    <location>
        <begin position="165"/>
        <end position="221"/>
    </location>
</feature>
<dbReference type="AlphaFoldDB" id="A0A6A7ANF4"/>
<dbReference type="EMBL" id="MU006364">
    <property type="protein sequence ID" value="KAF2844780.1"/>
    <property type="molecule type" value="Genomic_DNA"/>
</dbReference>
<proteinExistence type="predicted"/>
<evidence type="ECO:0000313" key="3">
    <source>
        <dbReference type="Proteomes" id="UP000799423"/>
    </source>
</evidence>
<feature type="compositionally biased region" description="Low complexity" evidence="1">
    <location>
        <begin position="165"/>
        <end position="175"/>
    </location>
</feature>
<reference evidence="2" key="1">
    <citation type="submission" date="2020-01" db="EMBL/GenBank/DDBJ databases">
        <authorList>
            <consortium name="DOE Joint Genome Institute"/>
            <person name="Haridas S."/>
            <person name="Albert R."/>
            <person name="Binder M."/>
            <person name="Bloem J."/>
            <person name="Labutti K."/>
            <person name="Salamov A."/>
            <person name="Andreopoulos B."/>
            <person name="Baker S.E."/>
            <person name="Barry K."/>
            <person name="Bills G."/>
            <person name="Bluhm B.H."/>
            <person name="Cannon C."/>
            <person name="Castanera R."/>
            <person name="Culley D.E."/>
            <person name="Daum C."/>
            <person name="Ezra D."/>
            <person name="Gonzalez J.B."/>
            <person name="Henrissat B."/>
            <person name="Kuo A."/>
            <person name="Liang C."/>
            <person name="Lipzen A."/>
            <person name="Lutzoni F."/>
            <person name="Magnuson J."/>
            <person name="Mondo S."/>
            <person name="Nolan M."/>
            <person name="Ohm R."/>
            <person name="Pangilinan J."/>
            <person name="Park H.-J."/>
            <person name="Ramirez L."/>
            <person name="Alfaro M."/>
            <person name="Sun H."/>
            <person name="Tritt A."/>
            <person name="Yoshinaga Y."/>
            <person name="Zwiers L.-H."/>
            <person name="Turgeon B.G."/>
            <person name="Goodwin S.B."/>
            <person name="Spatafora J.W."/>
            <person name="Crous P.W."/>
            <person name="Grigoriev I.V."/>
        </authorList>
    </citation>
    <scope>NUCLEOTIDE SEQUENCE</scope>
    <source>
        <strain evidence="2">IPT5</strain>
    </source>
</reference>
<accession>A0A6A7ANF4</accession>
<evidence type="ECO:0000256" key="1">
    <source>
        <dbReference type="SAM" id="MobiDB-lite"/>
    </source>
</evidence>
<sequence length="221" mass="24228">MDFVPEARDPRALTLTRGAVSEVISMHNHVRSFHHVTSVASHLHRHFPRGAYATSISEQSTLSIFPNQNTSTSNNYNIICIFISEPTSLSKMTSRTPVQDIFPRIIMGHYIQSFQSQGSELGQFSITRDLCPAWRGPIPVPPRLNLALPSDIRGLVLLAGADDLTPSLTPSNSPPRIAGPSTTGGSGNNMDQAESGGPGFHPKTRQIWKRQRQESFTDNNG</sequence>
<protein>
    <submittedName>
        <fullName evidence="2">Uncharacterized protein</fullName>
    </submittedName>
</protein>
<evidence type="ECO:0000313" key="2">
    <source>
        <dbReference type="EMBL" id="KAF2844780.1"/>
    </source>
</evidence>
<organism evidence="2 3">
    <name type="scientific">Plenodomus tracheiphilus IPT5</name>
    <dbReference type="NCBI Taxonomy" id="1408161"/>
    <lineage>
        <taxon>Eukaryota</taxon>
        <taxon>Fungi</taxon>
        <taxon>Dikarya</taxon>
        <taxon>Ascomycota</taxon>
        <taxon>Pezizomycotina</taxon>
        <taxon>Dothideomycetes</taxon>
        <taxon>Pleosporomycetidae</taxon>
        <taxon>Pleosporales</taxon>
        <taxon>Pleosporineae</taxon>
        <taxon>Leptosphaeriaceae</taxon>
        <taxon>Plenodomus</taxon>
    </lineage>
</organism>
<dbReference type="Proteomes" id="UP000799423">
    <property type="component" value="Unassembled WGS sequence"/>
</dbReference>